<evidence type="ECO:0000256" key="4">
    <source>
        <dbReference type="ARBA" id="ARBA00022840"/>
    </source>
</evidence>
<dbReference type="GO" id="GO:0004386">
    <property type="term" value="F:helicase activity"/>
    <property type="evidence" value="ECO:0007669"/>
    <property type="project" value="UniProtKB-KW"/>
</dbReference>
<dbReference type="Gene3D" id="3.40.50.300">
    <property type="entry name" value="P-loop containing nucleotide triphosphate hydrolases"/>
    <property type="match status" value="2"/>
</dbReference>
<protein>
    <submittedName>
        <fullName evidence="7">2335_t:CDS:1</fullName>
    </submittedName>
</protein>
<keyword evidence="4" id="KW-0067">ATP-binding</keyword>
<sequence>MSQRSLIELLKDLTEKDDMRICSSLLERCLNTSISDLEKFTDKLSQLLRDFPDVYIPTLQIFISYLCDESSRKKTLLPNRRERWITAISDFISSLITTVIMQNFDHSDFPGFGELIHDCIELLWKVQNISLISNKGNNLAIQMTKSFFNAILNAGVLGILVTDPSGRRCLKRILFDFNMINHIEREELLRAIDMVAALVEKCSEHEEVSISLSEWFSVYKACTSLLNSLRRFKNLEKNQLVNKKEMSLPALDDMVKLDNKESRTIRKPFANSLMVNSNSLPVSTQDERNLAFLGMRAPQKLSVLPNFLHAIEQRKIDSFRNLMGFLSCAGCRKQALVYFSPEKYFWLTDIENERITRIPDRLFRLPFEFDDDDRLGPWDILLSGDTIKHMRNLESHLVIKAVMKKLGQISSGEWDKNKLRCAVATHDIPVYEIEIPGNSDLKILWQVDYGFSIRSYLLTQFVRVWAVTADREQIRKILENLLIVHRVYTLEHKFRCEVEQMGGVILPKTFGDEEETRSIEENLDVSEKNDERLLDIHKMLVTNKFVPLSANLYKSLVLGGFDFTFQVSKIEYEIINNPTSAIVIGRSGTGKTTCILFRQIASHLNSQLSKTPSSCGSDRFSHKRQIFITVSYKLCRRVKEYFIKLRESAMLAGKKMSMKQFNEYMKKKGKEEEIPVNNNTMLEEGDEEKELSDIPNSFRQLTDHHFPLFITYEKFSKMLQGTYCIDILKLIKQQNLDNDNAADLYEGEEKFRRISSITNTTNNSSEHFVDYNKFKKDYWPHLNKQNLDCGLIYSEFSIIKGSNPDVDYLSREDYRAISTKKYPMFRHNRDQVYDLFQQYEKKMKRNDHYDSMDRTLAILRCAKMKALGGPQIHEVYIDECQDNQIVDLALILKIFERVDAIFLAGDIAQCIAPGSSFRFQDLRALMYKWELNRIQVNHKQHSNLKPKQFELKINYRSHNGILRLAASVIQLIWDFFPDSIDYPSKEHAEIGGPLPVFFDGFQERHFEDYFASQNISNNIEFGADQVIIVRNNEAKSRIRKLIGDAGLVMTIFEAKGMEFDDVLLYNFFSCSPAQLKWRVILSKLKDNSEGIQVFSHEIHYILSSELKHLYVAVTRARQHIWICDDNADYSRPIKKYWKSLGLIKIIQSVNEIRTFSTFAKKSTLREWDQRGKTFFEQRFYEQAIFCFEKSKNEESRDLAVAYNLQQIAKNASDNNTAKSNFIHAAEAFIKCNRPIQAASCYEHIGMYIKSGEVYANCNMFEHAGNCYIKAKMMNLAGEYFEKAEQYIDAFFTYKDGGLYGKAITLIQRHRKEIDENIIRAEAENLRSRGKYKKAADLFICLNNDEDIIEALQCLLHLCRVNVLKSTITDITIPSTSQELEGLLSKIAEFRSQLVKKSELLEEFQLYSAYFNKDLDEVCEYLQIFKTNENIVFEFRALNIWLQILPQSGIQAEYWQNRLQCLYRLCDLIFPVIVQRRYNDNIDEIYKDFENIFIVSNVKNRLQKRKIFPDNSLVRLIENMCEKNDKNMTKKNMIKIMDNQHVYDVHVVHQAISQFLASHIYELILDAGKKGKDIPEIGSYICKYTNCRYIPNCRDHHVTSTPLILHQRLNLACLQCTVVQRLQVLCRKKLFSIEQTKEIFGIQRWWVEKLIKVHVRYQSPQTSCPEVTHIVIAGIPDQTRYGFTDLAHNKWLRDEFNNGSDFEVMLKYVFLFQLLRDGWGFRMFDWKMSQVKEISQPDDLPAGFEYKGYHLAIPVGKRLSSFFFFLYSNKVIEAISNLNPFIQYAIINSQKINLTSIYAFGDLTTLIELSTSLVFAVGPKDCKFCLPRAYLVNYFDKFTMEPLLPQKRRAYKIDEYLAAIKNVLNQIQLLLDLLLCKEPINPSIILRLIRLLVLIGLNESTFEQDVFKIFERLHKKNEIFPVKIKNYLYEKKFVRLVDVLHKDLMETGCDSLVIIHYNNFGSSKFSNLEKHGIVKITYQSIEEFLNALRQIMSSVARDTVSENRLLNNIDWSRQIRKFWNLQIHDSPRDQEAAKKIQTWFRETQERRQRTVHDPIFEKIYNEVRNFCQEFALKRKGEIVVRKYNMLLRGSTVDKIVELTKLLSSMDKNKNYLGKLKKRDYDLEICVELEEELTYVQEEVEQLLDSLSIIENIEKHEEADIEWLENELQQAKSVIDKVLEWIEKCESLD</sequence>
<keyword evidence="5" id="KW-0175">Coiled coil</keyword>
<evidence type="ECO:0000256" key="3">
    <source>
        <dbReference type="ARBA" id="ARBA00022806"/>
    </source>
</evidence>
<organism evidence="7 8">
    <name type="scientific">Funneliformis mosseae</name>
    <name type="common">Endomycorrhizal fungus</name>
    <name type="synonym">Glomus mosseae</name>
    <dbReference type="NCBI Taxonomy" id="27381"/>
    <lineage>
        <taxon>Eukaryota</taxon>
        <taxon>Fungi</taxon>
        <taxon>Fungi incertae sedis</taxon>
        <taxon>Mucoromycota</taxon>
        <taxon>Glomeromycotina</taxon>
        <taxon>Glomeromycetes</taxon>
        <taxon>Glomerales</taxon>
        <taxon>Glomeraceae</taxon>
        <taxon>Funneliformis</taxon>
    </lineage>
</organism>
<gene>
    <name evidence="7" type="ORF">FMOSSE_LOCUS1116</name>
</gene>
<feature type="coiled-coil region" evidence="5">
    <location>
        <begin position="2124"/>
        <end position="2172"/>
    </location>
</feature>
<reference evidence="7" key="1">
    <citation type="submission" date="2021-06" db="EMBL/GenBank/DDBJ databases">
        <authorList>
            <person name="Kallberg Y."/>
            <person name="Tangrot J."/>
            <person name="Rosling A."/>
        </authorList>
    </citation>
    <scope>NUCLEOTIDE SEQUENCE</scope>
    <source>
        <strain evidence="7">87-6 pot B 2015</strain>
    </source>
</reference>
<evidence type="ECO:0000256" key="5">
    <source>
        <dbReference type="SAM" id="Coils"/>
    </source>
</evidence>
<dbReference type="PANTHER" id="PTHR21529">
    <property type="entry name" value="MAMMARY TURMOR VIRUS RECEPTOR HOMOLOG 1, 2 MTVR1, 2"/>
    <property type="match status" value="1"/>
</dbReference>
<evidence type="ECO:0000256" key="2">
    <source>
        <dbReference type="ARBA" id="ARBA00022801"/>
    </source>
</evidence>
<dbReference type="GO" id="GO:0016787">
    <property type="term" value="F:hydrolase activity"/>
    <property type="evidence" value="ECO:0007669"/>
    <property type="project" value="UniProtKB-KW"/>
</dbReference>
<dbReference type="InterPro" id="IPR011990">
    <property type="entry name" value="TPR-like_helical_dom_sf"/>
</dbReference>
<dbReference type="Pfam" id="PF00580">
    <property type="entry name" value="UvrD-helicase"/>
    <property type="match status" value="1"/>
</dbReference>
<keyword evidence="8" id="KW-1185">Reference proteome</keyword>
<dbReference type="SUPFAM" id="SSF52540">
    <property type="entry name" value="P-loop containing nucleoside triphosphate hydrolases"/>
    <property type="match status" value="1"/>
</dbReference>
<dbReference type="EMBL" id="CAJVPP010000124">
    <property type="protein sequence ID" value="CAG8445153.1"/>
    <property type="molecule type" value="Genomic_DNA"/>
</dbReference>
<evidence type="ECO:0000259" key="6">
    <source>
        <dbReference type="Pfam" id="PF00580"/>
    </source>
</evidence>
<dbReference type="Proteomes" id="UP000789375">
    <property type="component" value="Unassembled WGS sequence"/>
</dbReference>
<dbReference type="PANTHER" id="PTHR21529:SF4">
    <property type="entry name" value="TPR AND ANKYRIN REPEAT-CONTAINING PROTEIN 1"/>
    <property type="match status" value="1"/>
</dbReference>
<dbReference type="InterPro" id="IPR014016">
    <property type="entry name" value="UvrD-like_ATP-bd"/>
</dbReference>
<name>A0A9N8VBB0_FUNMO</name>
<proteinExistence type="predicted"/>
<dbReference type="InterPro" id="IPR027417">
    <property type="entry name" value="P-loop_NTPase"/>
</dbReference>
<feature type="domain" description="UvrD-like helicase ATP-binding" evidence="6">
    <location>
        <begin position="580"/>
        <end position="911"/>
    </location>
</feature>
<dbReference type="InterPro" id="IPR039904">
    <property type="entry name" value="TRANK1"/>
</dbReference>
<evidence type="ECO:0000313" key="8">
    <source>
        <dbReference type="Proteomes" id="UP000789375"/>
    </source>
</evidence>
<dbReference type="Gene3D" id="1.25.40.10">
    <property type="entry name" value="Tetratricopeptide repeat domain"/>
    <property type="match status" value="1"/>
</dbReference>
<evidence type="ECO:0000313" key="7">
    <source>
        <dbReference type="EMBL" id="CAG8445153.1"/>
    </source>
</evidence>
<comment type="caution">
    <text evidence="7">The sequence shown here is derived from an EMBL/GenBank/DDBJ whole genome shotgun (WGS) entry which is preliminary data.</text>
</comment>
<accession>A0A9N8VBB0</accession>
<evidence type="ECO:0000256" key="1">
    <source>
        <dbReference type="ARBA" id="ARBA00022741"/>
    </source>
</evidence>
<keyword evidence="1" id="KW-0547">Nucleotide-binding</keyword>
<keyword evidence="2" id="KW-0378">Hydrolase</keyword>
<dbReference type="GO" id="GO:0005524">
    <property type="term" value="F:ATP binding"/>
    <property type="evidence" value="ECO:0007669"/>
    <property type="project" value="UniProtKB-KW"/>
</dbReference>
<keyword evidence="3" id="KW-0347">Helicase</keyword>
<dbReference type="SUPFAM" id="SSF48452">
    <property type="entry name" value="TPR-like"/>
    <property type="match status" value="1"/>
</dbReference>